<name>A0A9D1VN57_9FIRM</name>
<feature type="transmembrane region" description="Helical" evidence="1">
    <location>
        <begin position="12"/>
        <end position="35"/>
    </location>
</feature>
<dbReference type="AlphaFoldDB" id="A0A9D1VN57"/>
<keyword evidence="1" id="KW-0812">Transmembrane</keyword>
<keyword evidence="1" id="KW-1133">Transmembrane helix</keyword>
<accession>A0A9D1VN57</accession>
<dbReference type="Proteomes" id="UP000824230">
    <property type="component" value="Unassembled WGS sequence"/>
</dbReference>
<sequence length="146" mass="15506">MKTRKTSLLKWLAMIELVIGAYNLMTGLMSAYVLLTDLDGVMASFAESGMEYSVGVLGASVAITCIGGLIMALAGAIGMIFGSLPGKQKLPIYCGYGLLAFVLLSDIVQVAFLESGIGLSMLFPFVLHGLYLWGAMKNKKELEAVA</sequence>
<reference evidence="2" key="1">
    <citation type="journal article" date="2021" name="PeerJ">
        <title>Extensive microbial diversity within the chicken gut microbiome revealed by metagenomics and culture.</title>
        <authorList>
            <person name="Gilroy R."/>
            <person name="Ravi A."/>
            <person name="Getino M."/>
            <person name="Pursley I."/>
            <person name="Horton D.L."/>
            <person name="Alikhan N.F."/>
            <person name="Baker D."/>
            <person name="Gharbi K."/>
            <person name="Hall N."/>
            <person name="Watson M."/>
            <person name="Adriaenssens E.M."/>
            <person name="Foster-Nyarko E."/>
            <person name="Jarju S."/>
            <person name="Secka A."/>
            <person name="Antonio M."/>
            <person name="Oren A."/>
            <person name="Chaudhuri R.R."/>
            <person name="La Ragione R."/>
            <person name="Hildebrand F."/>
            <person name="Pallen M.J."/>
        </authorList>
    </citation>
    <scope>NUCLEOTIDE SEQUENCE</scope>
    <source>
        <strain evidence="2">ChiHjej12B11-1927</strain>
    </source>
</reference>
<keyword evidence="1" id="KW-0472">Membrane</keyword>
<reference evidence="2" key="2">
    <citation type="submission" date="2021-04" db="EMBL/GenBank/DDBJ databases">
        <authorList>
            <person name="Gilroy R."/>
        </authorList>
    </citation>
    <scope>NUCLEOTIDE SEQUENCE</scope>
    <source>
        <strain evidence="2">ChiHjej12B11-1927</strain>
    </source>
</reference>
<feature type="transmembrane region" description="Helical" evidence="1">
    <location>
        <begin position="117"/>
        <end position="134"/>
    </location>
</feature>
<feature type="transmembrane region" description="Helical" evidence="1">
    <location>
        <begin position="55"/>
        <end position="81"/>
    </location>
</feature>
<evidence type="ECO:0000256" key="1">
    <source>
        <dbReference type="SAM" id="Phobius"/>
    </source>
</evidence>
<proteinExistence type="predicted"/>
<feature type="transmembrane region" description="Helical" evidence="1">
    <location>
        <begin position="93"/>
        <end position="111"/>
    </location>
</feature>
<evidence type="ECO:0000313" key="3">
    <source>
        <dbReference type="Proteomes" id="UP000824230"/>
    </source>
</evidence>
<evidence type="ECO:0000313" key="2">
    <source>
        <dbReference type="EMBL" id="HIX38415.1"/>
    </source>
</evidence>
<dbReference type="EMBL" id="DXFG01000245">
    <property type="protein sequence ID" value="HIX38415.1"/>
    <property type="molecule type" value="Genomic_DNA"/>
</dbReference>
<protein>
    <submittedName>
        <fullName evidence="2">Uncharacterized protein</fullName>
    </submittedName>
</protein>
<comment type="caution">
    <text evidence="2">The sequence shown here is derived from an EMBL/GenBank/DDBJ whole genome shotgun (WGS) entry which is preliminary data.</text>
</comment>
<gene>
    <name evidence="2" type="ORF">H9738_11200</name>
</gene>
<organism evidence="2 3">
    <name type="scientific">Candidatus Blautia pullistercoris</name>
    <dbReference type="NCBI Taxonomy" id="2838499"/>
    <lineage>
        <taxon>Bacteria</taxon>
        <taxon>Bacillati</taxon>
        <taxon>Bacillota</taxon>
        <taxon>Clostridia</taxon>
        <taxon>Lachnospirales</taxon>
        <taxon>Lachnospiraceae</taxon>
        <taxon>Blautia</taxon>
    </lineage>
</organism>